<sequence length="294" mass="34581">MRSVLCKLMTGLVIGACLTMQSVFACELRIPDWDVRYSIRNDYAINLLQELLKRTETQFEPCTIVKGPYAPPIRLTQQLAENQNYDVAWMPVTLDNSARLKMLPYPIDKGSLGWRVLLIRKADQSHFAKVKTLDDLRQYRAGFHELWSDYNVYQHNLDEVIGFRDYQSMFTMLHHQRYDYVSRALHEAIPELTRSHEQNEVQLEQSLLLHYPNGDFFFVNKSNTRLAERLEKGFQLIIEDGTFDRMFNGFYGSAMSSIKLSGRRVINLENPQFPLDILNQHPELWLHYEENRLQ</sequence>
<organism evidence="2 3">
    <name type="scientific">Alteromonas aestuariivivens</name>
    <dbReference type="NCBI Taxonomy" id="1938339"/>
    <lineage>
        <taxon>Bacteria</taxon>
        <taxon>Pseudomonadati</taxon>
        <taxon>Pseudomonadota</taxon>
        <taxon>Gammaproteobacteria</taxon>
        <taxon>Alteromonadales</taxon>
        <taxon>Alteromonadaceae</taxon>
        <taxon>Alteromonas/Salinimonas group</taxon>
        <taxon>Alteromonas</taxon>
    </lineage>
</organism>
<dbReference type="SUPFAM" id="SSF53850">
    <property type="entry name" value="Periplasmic binding protein-like II"/>
    <property type="match status" value="1"/>
</dbReference>
<feature type="signal peptide" evidence="1">
    <location>
        <begin position="1"/>
        <end position="25"/>
    </location>
</feature>
<gene>
    <name evidence="2" type="ORF">DXV75_13530</name>
</gene>
<accession>A0A3D8M5L4</accession>
<dbReference type="Gene3D" id="3.40.190.10">
    <property type="entry name" value="Periplasmic binding protein-like II"/>
    <property type="match status" value="2"/>
</dbReference>
<name>A0A3D8M5L4_9ALTE</name>
<dbReference type="OrthoDB" id="547680at2"/>
<evidence type="ECO:0000256" key="1">
    <source>
        <dbReference type="SAM" id="SignalP"/>
    </source>
</evidence>
<evidence type="ECO:0000313" key="3">
    <source>
        <dbReference type="Proteomes" id="UP000256561"/>
    </source>
</evidence>
<dbReference type="RefSeq" id="WP_115593964.1">
    <property type="nucleotide sequence ID" value="NZ_QRHA01000010.1"/>
</dbReference>
<evidence type="ECO:0008006" key="4">
    <source>
        <dbReference type="Google" id="ProtNLM"/>
    </source>
</evidence>
<feature type="chain" id="PRO_5017653619" description="Solute-binding protein family 3/N-terminal domain-containing protein" evidence="1">
    <location>
        <begin position="26"/>
        <end position="294"/>
    </location>
</feature>
<reference evidence="3" key="1">
    <citation type="submission" date="2018-08" db="EMBL/GenBank/DDBJ databases">
        <authorList>
            <person name="Zhang J."/>
            <person name="Du Z.-J."/>
        </authorList>
    </citation>
    <scope>NUCLEOTIDE SEQUENCE [LARGE SCALE GENOMIC DNA]</scope>
    <source>
        <strain evidence="3">KCTC 52655</strain>
    </source>
</reference>
<protein>
    <recommendedName>
        <fullName evidence="4">Solute-binding protein family 3/N-terminal domain-containing protein</fullName>
    </recommendedName>
</protein>
<proteinExistence type="predicted"/>
<dbReference type="AlphaFoldDB" id="A0A3D8M5L4"/>
<evidence type="ECO:0000313" key="2">
    <source>
        <dbReference type="EMBL" id="RDV24442.1"/>
    </source>
</evidence>
<comment type="caution">
    <text evidence="2">The sequence shown here is derived from an EMBL/GenBank/DDBJ whole genome shotgun (WGS) entry which is preliminary data.</text>
</comment>
<keyword evidence="3" id="KW-1185">Reference proteome</keyword>
<dbReference type="PROSITE" id="PS51257">
    <property type="entry name" value="PROKAR_LIPOPROTEIN"/>
    <property type="match status" value="1"/>
</dbReference>
<dbReference type="EMBL" id="QRHA01000010">
    <property type="protein sequence ID" value="RDV24442.1"/>
    <property type="molecule type" value="Genomic_DNA"/>
</dbReference>
<keyword evidence="1" id="KW-0732">Signal</keyword>
<dbReference type="Proteomes" id="UP000256561">
    <property type="component" value="Unassembled WGS sequence"/>
</dbReference>